<dbReference type="PANTHER" id="PTHR11136">
    <property type="entry name" value="FOLYLPOLYGLUTAMATE SYNTHASE-RELATED"/>
    <property type="match status" value="1"/>
</dbReference>
<dbReference type="EMBL" id="BAAAEN010000029">
    <property type="protein sequence ID" value="GAA0527957.1"/>
    <property type="molecule type" value="Genomic_DNA"/>
</dbReference>
<dbReference type="Pfam" id="PF02875">
    <property type="entry name" value="Mur_ligase_C"/>
    <property type="match status" value="1"/>
</dbReference>
<keyword evidence="13" id="KW-0289">Folate biosynthesis</keyword>
<feature type="domain" description="Mur ligase C-terminal" evidence="22">
    <location>
        <begin position="296"/>
        <end position="422"/>
    </location>
</feature>
<dbReference type="RefSeq" id="WP_343928472.1">
    <property type="nucleotide sequence ID" value="NZ_BAAAEN010000029.1"/>
</dbReference>
<keyword evidence="25" id="KW-1185">Reference proteome</keyword>
<evidence type="ECO:0000256" key="6">
    <source>
        <dbReference type="ARBA" id="ARBA00013025"/>
    </source>
</evidence>
<comment type="catalytic activity">
    <reaction evidence="18">
        <text>10-formyltetrahydrofolyl-(gamma-L-Glu)(n) + L-glutamate + ATP = 10-formyltetrahydrofolyl-(gamma-L-Glu)(n+1) + ADP + phosphate + H(+)</text>
        <dbReference type="Rhea" id="RHEA:51904"/>
        <dbReference type="Rhea" id="RHEA-COMP:13088"/>
        <dbReference type="Rhea" id="RHEA-COMP:14300"/>
        <dbReference type="ChEBI" id="CHEBI:15378"/>
        <dbReference type="ChEBI" id="CHEBI:29985"/>
        <dbReference type="ChEBI" id="CHEBI:30616"/>
        <dbReference type="ChEBI" id="CHEBI:43474"/>
        <dbReference type="ChEBI" id="CHEBI:134413"/>
        <dbReference type="ChEBI" id="CHEBI:456216"/>
        <dbReference type="EC" id="6.3.2.17"/>
    </reaction>
</comment>
<evidence type="ECO:0000256" key="21">
    <source>
        <dbReference type="PIRNR" id="PIRNR001563"/>
    </source>
</evidence>
<dbReference type="PANTHER" id="PTHR11136:SF0">
    <property type="entry name" value="DIHYDROFOLATE SYNTHETASE-RELATED"/>
    <property type="match status" value="1"/>
</dbReference>
<name>A0ABP3MY14_9BURK</name>
<dbReference type="InterPro" id="IPR036565">
    <property type="entry name" value="Mur-like_cat_sf"/>
</dbReference>
<comment type="pathway">
    <text evidence="2">Cofactor biosynthesis; tetrahydrofolate biosynthesis; 7,8-dihydrofolate from 2-amino-4-hydroxy-6-hydroxymethyl-7,8-dihydropteridine diphosphate and 4-aminobenzoate: step 2/2.</text>
</comment>
<keyword evidence="9" id="KW-0479">Metal-binding</keyword>
<comment type="similarity">
    <text evidence="4 21">Belongs to the folylpolyglutamate synthase family.</text>
</comment>
<evidence type="ECO:0000259" key="22">
    <source>
        <dbReference type="Pfam" id="PF02875"/>
    </source>
</evidence>
<sequence>MPSSASASRPDAHSPLAQWLAYLESIHSRPIDMGLDRVREVAGRLGLALDAVTIVVGGTNGKGSTCAMLEAMLLSAGYKVGLYTSPHLLDFNERARVNGEPASDAALTEQFAAVDAARGDTSLTYFELTTLAILRLFAQSGLDAVILEVGLGGRLDAVNIVDADCAIVTSVDLDHVEWLGDDREKIGWEKAHIYRPGKPAICADPMPPQSLVDYAGSIGADLWRFGRDYNYAGDKQQWNYGGRKQRRNALAYPALRGANQLLNASAALAALEALHDRLPVPQQAVRLGLLQVQLPGRFQILPGQPTVILDVAHNPHAAAVLADNLDNMGFYPYTYAVFGMLGDKDIDGVIAKLGDRVDHWYCAGLPGPRGLGGEELAARLRARGVKEDKDSSIQAYADPAAAYAAARERMGEGDRILVFGSFLTVAGVLASMRAARPARAV</sequence>
<evidence type="ECO:0000256" key="3">
    <source>
        <dbReference type="ARBA" id="ARBA00005150"/>
    </source>
</evidence>
<keyword evidence="12" id="KW-0460">Magnesium</keyword>
<dbReference type="Proteomes" id="UP001501706">
    <property type="component" value="Unassembled WGS sequence"/>
</dbReference>
<evidence type="ECO:0000256" key="7">
    <source>
        <dbReference type="ARBA" id="ARBA00019357"/>
    </source>
</evidence>
<evidence type="ECO:0000256" key="14">
    <source>
        <dbReference type="ARBA" id="ARBA00030048"/>
    </source>
</evidence>
<evidence type="ECO:0000256" key="1">
    <source>
        <dbReference type="ARBA" id="ARBA00002714"/>
    </source>
</evidence>
<evidence type="ECO:0000313" key="25">
    <source>
        <dbReference type="Proteomes" id="UP001501706"/>
    </source>
</evidence>
<evidence type="ECO:0000256" key="15">
    <source>
        <dbReference type="ARBA" id="ARBA00030592"/>
    </source>
</evidence>
<comment type="function">
    <text evidence="1">Functions in two distinct reactions of the de novo folate biosynthetic pathway. Catalyzes the addition of a glutamate residue to dihydropteroate (7,8-dihydropteroate or H2Pte) to form dihydrofolate (7,8-dihydrofolate monoglutamate or H2Pte-Glu). Also catalyzes successive additions of L-glutamate to tetrahydrofolate or 10-formyltetrahydrofolate or 5,10-methylenetetrahydrofolate, leading to folylpolyglutamate derivatives.</text>
</comment>
<dbReference type="SUPFAM" id="SSF53244">
    <property type="entry name" value="MurD-like peptide ligases, peptide-binding domain"/>
    <property type="match status" value="1"/>
</dbReference>
<gene>
    <name evidence="24" type="primary">folC</name>
    <name evidence="24" type="ORF">GCM10009097_51940</name>
</gene>
<evidence type="ECO:0000256" key="10">
    <source>
        <dbReference type="ARBA" id="ARBA00022741"/>
    </source>
</evidence>
<evidence type="ECO:0000256" key="16">
    <source>
        <dbReference type="ARBA" id="ARBA00032510"/>
    </source>
</evidence>
<evidence type="ECO:0000256" key="2">
    <source>
        <dbReference type="ARBA" id="ARBA00004799"/>
    </source>
</evidence>
<organism evidence="24 25">
    <name type="scientific">Pigmentiphaga daeguensis</name>
    <dbReference type="NCBI Taxonomy" id="414049"/>
    <lineage>
        <taxon>Bacteria</taxon>
        <taxon>Pseudomonadati</taxon>
        <taxon>Pseudomonadota</taxon>
        <taxon>Betaproteobacteria</taxon>
        <taxon>Burkholderiales</taxon>
        <taxon>Alcaligenaceae</taxon>
        <taxon>Pigmentiphaga</taxon>
    </lineage>
</organism>
<evidence type="ECO:0000256" key="18">
    <source>
        <dbReference type="ARBA" id="ARBA00047808"/>
    </source>
</evidence>
<evidence type="ECO:0000259" key="23">
    <source>
        <dbReference type="Pfam" id="PF08245"/>
    </source>
</evidence>
<dbReference type="EC" id="6.3.2.12" evidence="5"/>
<evidence type="ECO:0000256" key="11">
    <source>
        <dbReference type="ARBA" id="ARBA00022840"/>
    </source>
</evidence>
<evidence type="ECO:0000256" key="19">
    <source>
        <dbReference type="ARBA" id="ARBA00049035"/>
    </source>
</evidence>
<reference evidence="25" key="1">
    <citation type="journal article" date="2019" name="Int. J. Syst. Evol. Microbiol.">
        <title>The Global Catalogue of Microorganisms (GCM) 10K type strain sequencing project: providing services to taxonomists for standard genome sequencing and annotation.</title>
        <authorList>
            <consortium name="The Broad Institute Genomics Platform"/>
            <consortium name="The Broad Institute Genome Sequencing Center for Infectious Disease"/>
            <person name="Wu L."/>
            <person name="Ma J."/>
        </authorList>
    </citation>
    <scope>NUCLEOTIDE SEQUENCE [LARGE SCALE GENOMIC DNA]</scope>
    <source>
        <strain evidence="25">JCM 14330</strain>
    </source>
</reference>
<comment type="catalytic activity">
    <reaction evidence="17">
        <text>(6S)-5,6,7,8-tetrahydrofolyl-(gamma-L-Glu)(n) + L-glutamate + ATP = (6S)-5,6,7,8-tetrahydrofolyl-(gamma-L-Glu)(n+1) + ADP + phosphate + H(+)</text>
        <dbReference type="Rhea" id="RHEA:10580"/>
        <dbReference type="Rhea" id="RHEA-COMP:14738"/>
        <dbReference type="Rhea" id="RHEA-COMP:14740"/>
        <dbReference type="ChEBI" id="CHEBI:15378"/>
        <dbReference type="ChEBI" id="CHEBI:29985"/>
        <dbReference type="ChEBI" id="CHEBI:30616"/>
        <dbReference type="ChEBI" id="CHEBI:43474"/>
        <dbReference type="ChEBI" id="CHEBI:141005"/>
        <dbReference type="ChEBI" id="CHEBI:456216"/>
        <dbReference type="EC" id="6.3.2.17"/>
    </reaction>
</comment>
<dbReference type="EC" id="6.3.2.17" evidence="6"/>
<evidence type="ECO:0000256" key="4">
    <source>
        <dbReference type="ARBA" id="ARBA00008276"/>
    </source>
</evidence>
<dbReference type="InterPro" id="IPR036615">
    <property type="entry name" value="Mur_ligase_C_dom_sf"/>
</dbReference>
<evidence type="ECO:0000256" key="9">
    <source>
        <dbReference type="ARBA" id="ARBA00022723"/>
    </source>
</evidence>
<evidence type="ECO:0000256" key="8">
    <source>
        <dbReference type="ARBA" id="ARBA00022598"/>
    </source>
</evidence>
<dbReference type="Pfam" id="PF08245">
    <property type="entry name" value="Mur_ligase_M"/>
    <property type="match status" value="1"/>
</dbReference>
<comment type="caution">
    <text evidence="24">The sequence shown here is derived from an EMBL/GenBank/DDBJ whole genome shotgun (WGS) entry which is preliminary data.</text>
</comment>
<dbReference type="NCBIfam" id="TIGR01499">
    <property type="entry name" value="folC"/>
    <property type="match status" value="1"/>
</dbReference>
<feature type="domain" description="Mur ligase central" evidence="23">
    <location>
        <begin position="56"/>
        <end position="270"/>
    </location>
</feature>
<comment type="catalytic activity">
    <reaction evidence="20">
        <text>7,8-dihydropteroate + L-glutamate + ATP = 7,8-dihydrofolate + ADP + phosphate + H(+)</text>
        <dbReference type="Rhea" id="RHEA:23584"/>
        <dbReference type="ChEBI" id="CHEBI:15378"/>
        <dbReference type="ChEBI" id="CHEBI:17839"/>
        <dbReference type="ChEBI" id="CHEBI:29985"/>
        <dbReference type="ChEBI" id="CHEBI:30616"/>
        <dbReference type="ChEBI" id="CHEBI:43474"/>
        <dbReference type="ChEBI" id="CHEBI:57451"/>
        <dbReference type="ChEBI" id="CHEBI:456216"/>
        <dbReference type="EC" id="6.3.2.12"/>
    </reaction>
</comment>
<accession>A0ABP3MY14</accession>
<dbReference type="NCBIfam" id="NF008101">
    <property type="entry name" value="PRK10846.1"/>
    <property type="match status" value="1"/>
</dbReference>
<keyword evidence="10 21" id="KW-0547">Nucleotide-binding</keyword>
<dbReference type="InterPro" id="IPR001645">
    <property type="entry name" value="Folylpolyglutamate_synth"/>
</dbReference>
<keyword evidence="8 21" id="KW-0436">Ligase</keyword>
<dbReference type="InterPro" id="IPR004101">
    <property type="entry name" value="Mur_ligase_C"/>
</dbReference>
<comment type="pathway">
    <text evidence="3">Cofactor biosynthesis; tetrahydrofolylpolyglutamate biosynthesis.</text>
</comment>
<dbReference type="Gene3D" id="3.90.190.20">
    <property type="entry name" value="Mur ligase, C-terminal domain"/>
    <property type="match status" value="1"/>
</dbReference>
<evidence type="ECO:0000256" key="13">
    <source>
        <dbReference type="ARBA" id="ARBA00022909"/>
    </source>
</evidence>
<dbReference type="SUPFAM" id="SSF53623">
    <property type="entry name" value="MurD-like peptide ligases, catalytic domain"/>
    <property type="match status" value="1"/>
</dbReference>
<keyword evidence="11 21" id="KW-0067">ATP-binding</keyword>
<evidence type="ECO:0000313" key="24">
    <source>
        <dbReference type="EMBL" id="GAA0527957.1"/>
    </source>
</evidence>
<dbReference type="Gene3D" id="3.40.1190.10">
    <property type="entry name" value="Mur-like, catalytic domain"/>
    <property type="match status" value="1"/>
</dbReference>
<dbReference type="PIRSF" id="PIRSF001563">
    <property type="entry name" value="Folylpolyglu_synth"/>
    <property type="match status" value="1"/>
</dbReference>
<evidence type="ECO:0000256" key="12">
    <source>
        <dbReference type="ARBA" id="ARBA00022842"/>
    </source>
</evidence>
<comment type="catalytic activity">
    <reaction evidence="19">
        <text>(6R)-5,10-methylenetetrahydrofolyl-(gamma-L-Glu)(n) + L-glutamate + ATP = (6R)-5,10-methylenetetrahydrofolyl-(gamma-L-Glu)(n+1) + ADP + phosphate + H(+)</text>
        <dbReference type="Rhea" id="RHEA:51912"/>
        <dbReference type="Rhea" id="RHEA-COMP:13257"/>
        <dbReference type="Rhea" id="RHEA-COMP:13258"/>
        <dbReference type="ChEBI" id="CHEBI:15378"/>
        <dbReference type="ChEBI" id="CHEBI:29985"/>
        <dbReference type="ChEBI" id="CHEBI:30616"/>
        <dbReference type="ChEBI" id="CHEBI:43474"/>
        <dbReference type="ChEBI" id="CHEBI:136572"/>
        <dbReference type="ChEBI" id="CHEBI:456216"/>
        <dbReference type="EC" id="6.3.2.17"/>
    </reaction>
</comment>
<evidence type="ECO:0000256" key="20">
    <source>
        <dbReference type="ARBA" id="ARBA00049161"/>
    </source>
</evidence>
<protein>
    <recommendedName>
        <fullName evidence="7">Dihydrofolate synthase/folylpolyglutamate synthase</fullName>
        <ecNumber evidence="5">6.3.2.12</ecNumber>
        <ecNumber evidence="6">6.3.2.17</ecNumber>
    </recommendedName>
    <alternativeName>
        <fullName evidence="16">Folylpoly-gamma-glutamate synthetase-dihydrofolate synthetase</fullName>
    </alternativeName>
    <alternativeName>
        <fullName evidence="14">Folylpolyglutamate synthetase</fullName>
    </alternativeName>
    <alternativeName>
        <fullName evidence="15">Tetrahydrofolylpolyglutamate synthase</fullName>
    </alternativeName>
</protein>
<proteinExistence type="inferred from homology"/>
<dbReference type="InterPro" id="IPR013221">
    <property type="entry name" value="Mur_ligase_cen"/>
</dbReference>
<evidence type="ECO:0000256" key="5">
    <source>
        <dbReference type="ARBA" id="ARBA00013023"/>
    </source>
</evidence>
<evidence type="ECO:0000256" key="17">
    <source>
        <dbReference type="ARBA" id="ARBA00047493"/>
    </source>
</evidence>